<organism evidence="15 16">
    <name type="scientific">Amycolatopsis carbonis</name>
    <dbReference type="NCBI Taxonomy" id="715471"/>
    <lineage>
        <taxon>Bacteria</taxon>
        <taxon>Bacillati</taxon>
        <taxon>Actinomycetota</taxon>
        <taxon>Actinomycetes</taxon>
        <taxon>Pseudonocardiales</taxon>
        <taxon>Pseudonocardiaceae</taxon>
        <taxon>Amycolatopsis</taxon>
    </lineage>
</organism>
<dbReference type="InterPro" id="IPR013130">
    <property type="entry name" value="Fe3_Rdtase_TM_dom"/>
</dbReference>
<dbReference type="SUPFAM" id="SSF52343">
    <property type="entry name" value="Ferredoxin reductase-like, C-terminal NADP-linked domain"/>
    <property type="match status" value="1"/>
</dbReference>
<keyword evidence="11" id="KW-0411">Iron-sulfur</keyword>
<evidence type="ECO:0000256" key="10">
    <source>
        <dbReference type="ARBA" id="ARBA00023004"/>
    </source>
</evidence>
<dbReference type="InterPro" id="IPR050415">
    <property type="entry name" value="MRET"/>
</dbReference>
<sequence length="451" mass="48900">MSVLTPIAVPPRPAVAPRVVAKAWIFAFLAANVMLATVFFALGDLSDDPLISAGRLAGIYAAQAMAVQLLLVARLPWLDRRLGMDRLTSWHRWTGFSLLWLLVAHVVLVVVGYAGIERTNAADELVQLANTTEGILRAIVAFALILVVGAASARFARKRMAYETWHFVHLYTYAAVVLAFTHQIAVGQSFASHPAARAYWWTLWLGAGLAVLAGRVLLPLRRNLRHRLRVVAVVPESPDTVSVYMTGRDLDRLPARAGQFFLWRFLTRERWWQANPFSLSAAPDGRTLRLTAKAVGSSSASLRSLPIGTRVFAEGPYGAFTTIHQQRPNALLVAGGVGITPIRALLEDVSGHVVLLYRVRTPADAVLLPELHALAKTRGAVVHVLSGPSDLHGPHGPVLGPAALHALVPDIGDRDVFVCGPPGMTSAVLRSLRELRVPGTQVHAERFSLAA</sequence>
<feature type="transmembrane region" description="Helical" evidence="13">
    <location>
        <begin position="98"/>
        <end position="116"/>
    </location>
</feature>
<dbReference type="InterPro" id="IPR017938">
    <property type="entry name" value="Riboflavin_synthase-like_b-brl"/>
</dbReference>
<dbReference type="Proteomes" id="UP001236014">
    <property type="component" value="Chromosome"/>
</dbReference>
<feature type="transmembrane region" description="Helical" evidence="13">
    <location>
        <begin position="57"/>
        <end position="77"/>
    </location>
</feature>
<dbReference type="PROSITE" id="PS51384">
    <property type="entry name" value="FAD_FR"/>
    <property type="match status" value="1"/>
</dbReference>
<dbReference type="AlphaFoldDB" id="A0A9Y2IEM2"/>
<evidence type="ECO:0000313" key="16">
    <source>
        <dbReference type="Proteomes" id="UP001236014"/>
    </source>
</evidence>
<evidence type="ECO:0000256" key="5">
    <source>
        <dbReference type="ARBA" id="ARBA00022714"/>
    </source>
</evidence>
<dbReference type="RefSeq" id="WP_285969662.1">
    <property type="nucleotide sequence ID" value="NZ_CP127294.1"/>
</dbReference>
<dbReference type="GO" id="GO:0050660">
    <property type="term" value="F:flavin adenine dinucleotide binding"/>
    <property type="evidence" value="ECO:0007669"/>
    <property type="project" value="TreeGrafter"/>
</dbReference>
<keyword evidence="10" id="KW-0408">Iron</keyword>
<dbReference type="GO" id="GO:0016491">
    <property type="term" value="F:oxidoreductase activity"/>
    <property type="evidence" value="ECO:0007669"/>
    <property type="project" value="UniProtKB-KW"/>
</dbReference>
<dbReference type="Pfam" id="PF01794">
    <property type="entry name" value="Ferric_reduct"/>
    <property type="match status" value="1"/>
</dbReference>
<dbReference type="GO" id="GO:0046872">
    <property type="term" value="F:metal ion binding"/>
    <property type="evidence" value="ECO:0007669"/>
    <property type="project" value="UniProtKB-KW"/>
</dbReference>
<evidence type="ECO:0000256" key="13">
    <source>
        <dbReference type="SAM" id="Phobius"/>
    </source>
</evidence>
<feature type="transmembrane region" description="Helical" evidence="13">
    <location>
        <begin position="21"/>
        <end position="42"/>
    </location>
</feature>
<evidence type="ECO:0000256" key="1">
    <source>
        <dbReference type="ARBA" id="ARBA00001974"/>
    </source>
</evidence>
<evidence type="ECO:0000256" key="12">
    <source>
        <dbReference type="ARBA" id="ARBA00023136"/>
    </source>
</evidence>
<dbReference type="Gene3D" id="3.40.50.80">
    <property type="entry name" value="Nucleotide-binding domain of ferredoxin-NADP reductase (FNR) module"/>
    <property type="match status" value="1"/>
</dbReference>
<comment type="cofactor">
    <cofactor evidence="1">
        <name>FAD</name>
        <dbReference type="ChEBI" id="CHEBI:57692"/>
    </cofactor>
</comment>
<evidence type="ECO:0000256" key="2">
    <source>
        <dbReference type="ARBA" id="ARBA00004141"/>
    </source>
</evidence>
<evidence type="ECO:0000256" key="9">
    <source>
        <dbReference type="ARBA" id="ARBA00023002"/>
    </source>
</evidence>
<keyword evidence="7" id="KW-0274">FAD</keyword>
<dbReference type="KEGG" id="acab:QRX50_47865"/>
<dbReference type="InterPro" id="IPR001433">
    <property type="entry name" value="OxRdtase_FAD/NAD-bd"/>
</dbReference>
<dbReference type="PANTHER" id="PTHR47354">
    <property type="entry name" value="NADH OXIDOREDUCTASE HCR"/>
    <property type="match status" value="1"/>
</dbReference>
<evidence type="ECO:0000259" key="14">
    <source>
        <dbReference type="PROSITE" id="PS51384"/>
    </source>
</evidence>
<keyword evidence="8 13" id="KW-1133">Transmembrane helix</keyword>
<keyword evidence="5" id="KW-0001">2Fe-2S</keyword>
<dbReference type="PRINTS" id="PR00410">
    <property type="entry name" value="PHEHYDRXLASE"/>
</dbReference>
<dbReference type="InterPro" id="IPR039261">
    <property type="entry name" value="FNR_nucleotide-bd"/>
</dbReference>
<dbReference type="Gene3D" id="2.40.30.10">
    <property type="entry name" value="Translation factors"/>
    <property type="match status" value="1"/>
</dbReference>
<evidence type="ECO:0000256" key="8">
    <source>
        <dbReference type="ARBA" id="ARBA00022989"/>
    </source>
</evidence>
<keyword evidence="6" id="KW-0479">Metal-binding</keyword>
<dbReference type="InterPro" id="IPR017927">
    <property type="entry name" value="FAD-bd_FR_type"/>
</dbReference>
<dbReference type="GO" id="GO:0051537">
    <property type="term" value="F:2 iron, 2 sulfur cluster binding"/>
    <property type="evidence" value="ECO:0007669"/>
    <property type="project" value="UniProtKB-KW"/>
</dbReference>
<evidence type="ECO:0000256" key="4">
    <source>
        <dbReference type="ARBA" id="ARBA00022692"/>
    </source>
</evidence>
<accession>A0A9Y2IEM2</accession>
<keyword evidence="4 13" id="KW-0812">Transmembrane</keyword>
<reference evidence="15 16" key="1">
    <citation type="submission" date="2023-06" db="EMBL/GenBank/DDBJ databases">
        <authorList>
            <person name="Oyuntsetseg B."/>
            <person name="Kim S.B."/>
        </authorList>
    </citation>
    <scope>NUCLEOTIDE SEQUENCE [LARGE SCALE GENOMIC DNA]</scope>
    <source>
        <strain evidence="15 16">2-15</strain>
    </source>
</reference>
<proteinExistence type="predicted"/>
<dbReference type="SFLD" id="SFLDS00052">
    <property type="entry name" value="Ferric_Reductase_Domain"/>
    <property type="match status" value="1"/>
</dbReference>
<feature type="transmembrane region" description="Helical" evidence="13">
    <location>
        <begin position="136"/>
        <end position="156"/>
    </location>
</feature>
<feature type="domain" description="FAD-binding FR-type" evidence="14">
    <location>
        <begin position="223"/>
        <end position="323"/>
    </location>
</feature>
<evidence type="ECO:0000256" key="6">
    <source>
        <dbReference type="ARBA" id="ARBA00022723"/>
    </source>
</evidence>
<evidence type="ECO:0000256" key="7">
    <source>
        <dbReference type="ARBA" id="ARBA00022827"/>
    </source>
</evidence>
<dbReference type="CDD" id="cd06198">
    <property type="entry name" value="FNR_like_3"/>
    <property type="match status" value="1"/>
</dbReference>
<evidence type="ECO:0000256" key="11">
    <source>
        <dbReference type="ARBA" id="ARBA00023014"/>
    </source>
</evidence>
<keyword evidence="12 13" id="KW-0472">Membrane</keyword>
<comment type="subcellular location">
    <subcellularLocation>
        <location evidence="2">Membrane</location>
        <topology evidence="2">Multi-pass membrane protein</topology>
    </subcellularLocation>
</comment>
<dbReference type="EMBL" id="CP127294">
    <property type="protein sequence ID" value="WIX78965.1"/>
    <property type="molecule type" value="Genomic_DNA"/>
</dbReference>
<feature type="transmembrane region" description="Helical" evidence="13">
    <location>
        <begin position="168"/>
        <end position="186"/>
    </location>
</feature>
<gene>
    <name evidence="15" type="ORF">QRX50_47865</name>
</gene>
<name>A0A9Y2IEM2_9PSEU</name>
<dbReference type="GO" id="GO:0016020">
    <property type="term" value="C:membrane"/>
    <property type="evidence" value="ECO:0007669"/>
    <property type="project" value="UniProtKB-SubCell"/>
</dbReference>
<feature type="transmembrane region" description="Helical" evidence="13">
    <location>
        <begin position="198"/>
        <end position="218"/>
    </location>
</feature>
<dbReference type="SUPFAM" id="SSF63380">
    <property type="entry name" value="Riboflavin synthase domain-like"/>
    <property type="match status" value="1"/>
</dbReference>
<evidence type="ECO:0000256" key="3">
    <source>
        <dbReference type="ARBA" id="ARBA00022630"/>
    </source>
</evidence>
<keyword evidence="3" id="KW-0285">Flavoprotein</keyword>
<keyword evidence="9" id="KW-0560">Oxidoreductase</keyword>
<keyword evidence="16" id="KW-1185">Reference proteome</keyword>
<dbReference type="Pfam" id="PF00175">
    <property type="entry name" value="NAD_binding_1"/>
    <property type="match status" value="1"/>
</dbReference>
<evidence type="ECO:0000313" key="15">
    <source>
        <dbReference type="EMBL" id="WIX78965.1"/>
    </source>
</evidence>
<dbReference type="PANTHER" id="PTHR47354:SF8">
    <property type="entry name" value="1,2-PHENYLACETYL-COA EPOXIDASE, SUBUNIT E"/>
    <property type="match status" value="1"/>
</dbReference>
<protein>
    <submittedName>
        <fullName evidence="15">Ferredoxin reductase family protein</fullName>
    </submittedName>
</protein>